<dbReference type="InterPro" id="IPR007724">
    <property type="entry name" value="Poly_GlycHdrlase"/>
</dbReference>
<comment type="caution">
    <text evidence="2">The sequence shown here is derived from an EMBL/GenBank/DDBJ whole genome shotgun (WGS) entry which is preliminary data.</text>
</comment>
<accession>A0AAV9B548</accession>
<gene>
    <name evidence="2" type="ORF">QJS04_geneDACA007703</name>
</gene>
<dbReference type="Proteomes" id="UP001179952">
    <property type="component" value="Unassembled WGS sequence"/>
</dbReference>
<dbReference type="AlphaFoldDB" id="A0AAV9B548"/>
<dbReference type="EMBL" id="JAUJYN010000005">
    <property type="protein sequence ID" value="KAK1271189.1"/>
    <property type="molecule type" value="Genomic_DNA"/>
</dbReference>
<organism evidence="2 3">
    <name type="scientific">Acorus gramineus</name>
    <name type="common">Dwarf sweet flag</name>
    <dbReference type="NCBI Taxonomy" id="55184"/>
    <lineage>
        <taxon>Eukaryota</taxon>
        <taxon>Viridiplantae</taxon>
        <taxon>Streptophyta</taxon>
        <taxon>Embryophyta</taxon>
        <taxon>Tracheophyta</taxon>
        <taxon>Spermatophyta</taxon>
        <taxon>Magnoliopsida</taxon>
        <taxon>Liliopsida</taxon>
        <taxon>Acoraceae</taxon>
        <taxon>Acorus</taxon>
    </lineage>
</organism>
<evidence type="ECO:0000313" key="2">
    <source>
        <dbReference type="EMBL" id="KAK1271189.1"/>
    </source>
</evidence>
<reference evidence="2" key="2">
    <citation type="submission" date="2023-06" db="EMBL/GenBank/DDBJ databases">
        <authorList>
            <person name="Ma L."/>
            <person name="Liu K.-W."/>
            <person name="Li Z."/>
            <person name="Hsiao Y.-Y."/>
            <person name="Qi Y."/>
            <person name="Fu T."/>
            <person name="Tang G."/>
            <person name="Zhang D."/>
            <person name="Sun W.-H."/>
            <person name="Liu D.-K."/>
            <person name="Li Y."/>
            <person name="Chen G.-Z."/>
            <person name="Liu X.-D."/>
            <person name="Liao X.-Y."/>
            <person name="Jiang Y.-T."/>
            <person name="Yu X."/>
            <person name="Hao Y."/>
            <person name="Huang J."/>
            <person name="Zhao X.-W."/>
            <person name="Ke S."/>
            <person name="Chen Y.-Y."/>
            <person name="Wu W.-L."/>
            <person name="Hsu J.-L."/>
            <person name="Lin Y.-F."/>
            <person name="Huang M.-D."/>
            <person name="Li C.-Y."/>
            <person name="Huang L."/>
            <person name="Wang Z.-W."/>
            <person name="Zhao X."/>
            <person name="Zhong W.-Y."/>
            <person name="Peng D.-H."/>
            <person name="Ahmad S."/>
            <person name="Lan S."/>
            <person name="Zhang J.-S."/>
            <person name="Tsai W.-C."/>
            <person name="Van De Peer Y."/>
            <person name="Liu Z.-J."/>
        </authorList>
    </citation>
    <scope>NUCLEOTIDE SEQUENCE</scope>
    <source>
        <strain evidence="2">SCP</strain>
        <tissue evidence="2">Leaves</tissue>
    </source>
</reference>
<evidence type="ECO:0000256" key="1">
    <source>
        <dbReference type="SAM" id="SignalP"/>
    </source>
</evidence>
<dbReference type="GO" id="GO:0009225">
    <property type="term" value="P:nucleotide-sugar metabolic process"/>
    <property type="evidence" value="ECO:0007669"/>
    <property type="project" value="TreeGrafter"/>
</dbReference>
<sequence length="113" mass="12741">MGKRVVFLKQLALGLHLVTGMLFLPCMESNEAIEIVGAKRFANYIGLSILVVAIKMLKEQNIERETNKAFCGFLYHAKHQSYLKDPPQFACENIDSDLGNKGMDYEAQDITIM</sequence>
<feature type="chain" id="PRO_5043978787" evidence="1">
    <location>
        <begin position="21"/>
        <end position="113"/>
    </location>
</feature>
<dbReference type="GO" id="GO:0006282">
    <property type="term" value="P:regulation of DNA repair"/>
    <property type="evidence" value="ECO:0007669"/>
    <property type="project" value="InterPro"/>
</dbReference>
<dbReference type="GO" id="GO:1990966">
    <property type="term" value="P:ATP generation from poly-ADP-D-ribose"/>
    <property type="evidence" value="ECO:0007669"/>
    <property type="project" value="TreeGrafter"/>
</dbReference>
<dbReference type="GO" id="GO:0005634">
    <property type="term" value="C:nucleus"/>
    <property type="evidence" value="ECO:0007669"/>
    <property type="project" value="TreeGrafter"/>
</dbReference>
<feature type="signal peptide" evidence="1">
    <location>
        <begin position="1"/>
        <end position="20"/>
    </location>
</feature>
<evidence type="ECO:0000313" key="3">
    <source>
        <dbReference type="Proteomes" id="UP001179952"/>
    </source>
</evidence>
<dbReference type="GO" id="GO:0005975">
    <property type="term" value="P:carbohydrate metabolic process"/>
    <property type="evidence" value="ECO:0007669"/>
    <property type="project" value="InterPro"/>
</dbReference>
<dbReference type="PANTHER" id="PTHR12837">
    <property type="entry name" value="POLY ADP-RIBOSE GLYCOHYDROLASE"/>
    <property type="match status" value="1"/>
</dbReference>
<dbReference type="PANTHER" id="PTHR12837:SF0">
    <property type="entry name" value="POLY(ADP-RIBOSE) GLYCOHYDROLASE"/>
    <property type="match status" value="1"/>
</dbReference>
<dbReference type="GO" id="GO:0004649">
    <property type="term" value="F:poly(ADP-ribose) glycohydrolase activity"/>
    <property type="evidence" value="ECO:0007669"/>
    <property type="project" value="InterPro"/>
</dbReference>
<protein>
    <submittedName>
        <fullName evidence="2">Poly(ADP-ribose) glycohydrolase 2</fullName>
    </submittedName>
</protein>
<keyword evidence="3" id="KW-1185">Reference proteome</keyword>
<keyword evidence="1" id="KW-0732">Signal</keyword>
<proteinExistence type="predicted"/>
<dbReference type="GO" id="GO:0005737">
    <property type="term" value="C:cytoplasm"/>
    <property type="evidence" value="ECO:0007669"/>
    <property type="project" value="TreeGrafter"/>
</dbReference>
<reference evidence="2" key="1">
    <citation type="journal article" date="2023" name="Nat. Commun.">
        <title>Diploid and tetraploid genomes of Acorus and the evolution of monocots.</title>
        <authorList>
            <person name="Ma L."/>
            <person name="Liu K.W."/>
            <person name="Li Z."/>
            <person name="Hsiao Y.Y."/>
            <person name="Qi Y."/>
            <person name="Fu T."/>
            <person name="Tang G.D."/>
            <person name="Zhang D."/>
            <person name="Sun W.H."/>
            <person name="Liu D.K."/>
            <person name="Li Y."/>
            <person name="Chen G.Z."/>
            <person name="Liu X.D."/>
            <person name="Liao X.Y."/>
            <person name="Jiang Y.T."/>
            <person name="Yu X."/>
            <person name="Hao Y."/>
            <person name="Huang J."/>
            <person name="Zhao X.W."/>
            <person name="Ke S."/>
            <person name="Chen Y.Y."/>
            <person name="Wu W.L."/>
            <person name="Hsu J.L."/>
            <person name="Lin Y.F."/>
            <person name="Huang M.D."/>
            <person name="Li C.Y."/>
            <person name="Huang L."/>
            <person name="Wang Z.W."/>
            <person name="Zhao X."/>
            <person name="Zhong W.Y."/>
            <person name="Peng D.H."/>
            <person name="Ahmad S."/>
            <person name="Lan S."/>
            <person name="Zhang J.S."/>
            <person name="Tsai W.C."/>
            <person name="Van de Peer Y."/>
            <person name="Liu Z.J."/>
        </authorList>
    </citation>
    <scope>NUCLEOTIDE SEQUENCE</scope>
    <source>
        <strain evidence="2">SCP</strain>
    </source>
</reference>
<name>A0AAV9B548_ACOGR</name>